<proteinExistence type="predicted"/>
<gene>
    <name evidence="1" type="ORF">DN752_12220</name>
</gene>
<reference evidence="1 2" key="1">
    <citation type="submission" date="2018-06" db="EMBL/GenBank/DDBJ databases">
        <title>Echinicola strongylocentroti sp. nov., isolated from a sea urchin Strongylocentrotus intermedius.</title>
        <authorList>
            <person name="Bae S.S."/>
        </authorList>
    </citation>
    <scope>NUCLEOTIDE SEQUENCE [LARGE SCALE GENOMIC DNA]</scope>
    <source>
        <strain evidence="1 2">MEBiC08714</strain>
    </source>
</reference>
<keyword evidence="2" id="KW-1185">Reference proteome</keyword>
<dbReference type="Proteomes" id="UP000248688">
    <property type="component" value="Chromosome"/>
</dbReference>
<accession>A0A2Z4IJX7</accession>
<evidence type="ECO:0000313" key="2">
    <source>
        <dbReference type="Proteomes" id="UP000248688"/>
    </source>
</evidence>
<sequence>MAALGMLVFQQVVEAVREGSRLGPWNSETHSLLGRSHRTEIKMATDPRRWENPCPILKGIQPA</sequence>
<dbReference type="AlphaFoldDB" id="A0A2Z4IJX7"/>
<name>A0A2Z4IJX7_9BACT</name>
<dbReference type="EMBL" id="CP030041">
    <property type="protein sequence ID" value="AWW30828.1"/>
    <property type="molecule type" value="Genomic_DNA"/>
</dbReference>
<dbReference type="KEGG" id="est:DN752_12220"/>
<evidence type="ECO:0000313" key="1">
    <source>
        <dbReference type="EMBL" id="AWW30828.1"/>
    </source>
</evidence>
<protein>
    <submittedName>
        <fullName evidence="1">Uncharacterized protein</fullName>
    </submittedName>
</protein>
<organism evidence="1 2">
    <name type="scientific">Echinicola strongylocentroti</name>
    <dbReference type="NCBI Taxonomy" id="1795355"/>
    <lineage>
        <taxon>Bacteria</taxon>
        <taxon>Pseudomonadati</taxon>
        <taxon>Bacteroidota</taxon>
        <taxon>Cytophagia</taxon>
        <taxon>Cytophagales</taxon>
        <taxon>Cyclobacteriaceae</taxon>
        <taxon>Echinicola</taxon>
    </lineage>
</organism>